<keyword evidence="4" id="KW-0539">Nucleus</keyword>
<dbReference type="AlphaFoldDB" id="A0A1Y5HX80"/>
<dbReference type="InterPro" id="IPR029040">
    <property type="entry name" value="RPABC4/Spt4"/>
</dbReference>
<dbReference type="SMART" id="SM01389">
    <property type="entry name" value="Spt4"/>
    <property type="match status" value="1"/>
</dbReference>
<dbReference type="Pfam" id="PF06093">
    <property type="entry name" value="Spt4"/>
    <property type="match status" value="1"/>
</dbReference>
<dbReference type="GO" id="GO:0032044">
    <property type="term" value="C:DSIF complex"/>
    <property type="evidence" value="ECO:0007669"/>
    <property type="project" value="TreeGrafter"/>
</dbReference>
<dbReference type="InterPro" id="IPR009287">
    <property type="entry name" value="Spt4"/>
</dbReference>
<dbReference type="InterPro" id="IPR022800">
    <property type="entry name" value="Spt4/RpoE2_Znf"/>
</dbReference>
<dbReference type="GO" id="GO:0000993">
    <property type="term" value="F:RNA polymerase II complex binding"/>
    <property type="evidence" value="ECO:0007669"/>
    <property type="project" value="TreeGrafter"/>
</dbReference>
<dbReference type="Proteomes" id="UP000195557">
    <property type="component" value="Unassembled WGS sequence"/>
</dbReference>
<name>A0A1Y5HX80_OSTTA</name>
<evidence type="ECO:0000256" key="1">
    <source>
        <dbReference type="ARBA" id="ARBA00004123"/>
    </source>
</evidence>
<evidence type="ECO:0000313" key="6">
    <source>
        <dbReference type="EMBL" id="OUS41881.1"/>
    </source>
</evidence>
<dbReference type="GO" id="GO:0006355">
    <property type="term" value="P:regulation of DNA-templated transcription"/>
    <property type="evidence" value="ECO:0007669"/>
    <property type="project" value="InterPro"/>
</dbReference>
<protein>
    <submittedName>
        <fullName evidence="6">Spt4/RpoE2 zinc finger protein</fullName>
    </submittedName>
</protein>
<reference evidence="6" key="1">
    <citation type="submission" date="2017-04" db="EMBL/GenBank/DDBJ databases">
        <title>Population genomics of picophytoplankton unveils novel chromosome hypervariability.</title>
        <authorList>
            <consortium name="DOE Joint Genome Institute"/>
            <person name="Blanc-Mathieu R."/>
            <person name="Krasovec M."/>
            <person name="Hebrard M."/>
            <person name="Yau S."/>
            <person name="Desgranges E."/>
            <person name="Martin J."/>
            <person name="Schackwitz W."/>
            <person name="Kuo A."/>
            <person name="Salin G."/>
            <person name="Donnadieu C."/>
            <person name="Desdevises Y."/>
            <person name="Sanchez-Ferandin S."/>
            <person name="Moreau H."/>
            <person name="Rivals E."/>
            <person name="Grigoriev I.V."/>
            <person name="Grimsley N."/>
            <person name="Eyre-Walker A."/>
            <person name="Piganeau G."/>
        </authorList>
    </citation>
    <scope>NUCLEOTIDE SEQUENCE [LARGE SCALE GENOMIC DNA]</scope>
    <source>
        <strain evidence="6">RCC 1115</strain>
    </source>
</reference>
<accession>A0A1Y5HX80</accession>
<dbReference type="PANTHER" id="PTHR12882:SF1">
    <property type="entry name" value="TRANSCRIPTION ELONGATION FACTOR SPT4"/>
    <property type="match status" value="1"/>
</dbReference>
<dbReference type="EMBL" id="KZ155839">
    <property type="protein sequence ID" value="OUS41881.1"/>
    <property type="molecule type" value="Genomic_DNA"/>
</dbReference>
<keyword evidence="3" id="KW-0804">Transcription</keyword>
<evidence type="ECO:0000256" key="3">
    <source>
        <dbReference type="ARBA" id="ARBA00023163"/>
    </source>
</evidence>
<dbReference type="CDD" id="cd07973">
    <property type="entry name" value="Spt4"/>
    <property type="match status" value="1"/>
</dbReference>
<dbReference type="PANTHER" id="PTHR12882">
    <property type="entry name" value="SUPPRESSOR OF TY 4"/>
    <property type="match status" value="1"/>
</dbReference>
<feature type="domain" description="Spt4/RpoE2 zinc finger" evidence="5">
    <location>
        <begin position="15"/>
        <end position="90"/>
    </location>
</feature>
<evidence type="ECO:0000259" key="5">
    <source>
        <dbReference type="SMART" id="SM01389"/>
    </source>
</evidence>
<evidence type="ECO:0000256" key="4">
    <source>
        <dbReference type="ARBA" id="ARBA00023242"/>
    </source>
</evidence>
<dbReference type="SUPFAM" id="SSF63393">
    <property type="entry name" value="RNA polymerase subunits"/>
    <property type="match status" value="1"/>
</dbReference>
<organism evidence="6">
    <name type="scientific">Ostreococcus tauri</name>
    <name type="common">Marine green alga</name>
    <dbReference type="NCBI Taxonomy" id="70448"/>
    <lineage>
        <taxon>Eukaryota</taxon>
        <taxon>Viridiplantae</taxon>
        <taxon>Chlorophyta</taxon>
        <taxon>Mamiellophyceae</taxon>
        <taxon>Mamiellales</taxon>
        <taxon>Bathycoccaceae</taxon>
        <taxon>Ostreococcus</taxon>
    </lineage>
</organism>
<dbReference type="GO" id="GO:0008270">
    <property type="term" value="F:zinc ion binding"/>
    <property type="evidence" value="ECO:0007669"/>
    <property type="project" value="InterPro"/>
</dbReference>
<dbReference type="Gene3D" id="3.30.40.210">
    <property type="match status" value="1"/>
</dbReference>
<comment type="subcellular location">
    <subcellularLocation>
        <location evidence="1">Nucleus</location>
    </subcellularLocation>
</comment>
<proteinExistence type="inferred from homology"/>
<evidence type="ECO:0000256" key="2">
    <source>
        <dbReference type="ARBA" id="ARBA00010464"/>
    </source>
</evidence>
<sequence length="92" mass="10284">MQPAEPPLDGSTKRSRACRRCGLVNTFEQFLEKGCENCPDVIANDRSIISEKTTQLYSGLVSIQDGSNSWVATWLRKDRLKPGCYALSMNND</sequence>
<dbReference type="GO" id="GO:0140673">
    <property type="term" value="P:transcription elongation-coupled chromatin remodeling"/>
    <property type="evidence" value="ECO:0007669"/>
    <property type="project" value="InterPro"/>
</dbReference>
<dbReference type="InterPro" id="IPR038510">
    <property type="entry name" value="Spt4_sf"/>
</dbReference>
<comment type="similarity">
    <text evidence="2">Belongs to the SPT4 family.</text>
</comment>
<gene>
    <name evidence="6" type="ORF">BE221DRAFT_63524</name>
</gene>